<evidence type="ECO:0000313" key="3">
    <source>
        <dbReference type="Proteomes" id="UP001162483"/>
    </source>
</evidence>
<sequence length="49" mass="5675">MLIGSVLIMCTLSYTHQTEHMQGDSTRYVLSGDKGALEEWWDQRSRDQT</sequence>
<gene>
    <name evidence="2" type="ORF">SPARVUS_LOCUS1169362</name>
</gene>
<feature type="non-terminal residue" evidence="2">
    <location>
        <position position="49"/>
    </location>
</feature>
<dbReference type="Proteomes" id="UP001162483">
    <property type="component" value="Unassembled WGS sequence"/>
</dbReference>
<reference evidence="2" key="1">
    <citation type="submission" date="2023-05" db="EMBL/GenBank/DDBJ databases">
        <authorList>
            <person name="Stuckert A."/>
        </authorList>
    </citation>
    <scope>NUCLEOTIDE SEQUENCE</scope>
</reference>
<organism evidence="2 3">
    <name type="scientific">Staurois parvus</name>
    <dbReference type="NCBI Taxonomy" id="386267"/>
    <lineage>
        <taxon>Eukaryota</taxon>
        <taxon>Metazoa</taxon>
        <taxon>Chordata</taxon>
        <taxon>Craniata</taxon>
        <taxon>Vertebrata</taxon>
        <taxon>Euteleostomi</taxon>
        <taxon>Amphibia</taxon>
        <taxon>Batrachia</taxon>
        <taxon>Anura</taxon>
        <taxon>Neobatrachia</taxon>
        <taxon>Ranoidea</taxon>
        <taxon>Ranidae</taxon>
        <taxon>Staurois</taxon>
    </lineage>
</organism>
<feature type="chain" id="PRO_5045354163" evidence="1">
    <location>
        <begin position="18"/>
        <end position="49"/>
    </location>
</feature>
<dbReference type="EMBL" id="CATNWA010000520">
    <property type="protein sequence ID" value="CAI9537177.1"/>
    <property type="molecule type" value="Genomic_DNA"/>
</dbReference>
<keyword evidence="1" id="KW-0732">Signal</keyword>
<proteinExistence type="predicted"/>
<feature type="signal peptide" evidence="1">
    <location>
        <begin position="1"/>
        <end position="17"/>
    </location>
</feature>
<comment type="caution">
    <text evidence="2">The sequence shown here is derived from an EMBL/GenBank/DDBJ whole genome shotgun (WGS) entry which is preliminary data.</text>
</comment>
<evidence type="ECO:0000313" key="2">
    <source>
        <dbReference type="EMBL" id="CAI9537177.1"/>
    </source>
</evidence>
<evidence type="ECO:0000256" key="1">
    <source>
        <dbReference type="SAM" id="SignalP"/>
    </source>
</evidence>
<accession>A0ABN9ARA9</accession>
<protein>
    <submittedName>
        <fullName evidence="2">Uncharacterized protein</fullName>
    </submittedName>
</protein>
<keyword evidence="3" id="KW-1185">Reference proteome</keyword>
<name>A0ABN9ARA9_9NEOB</name>